<protein>
    <submittedName>
        <fullName evidence="2">HAD family hydrolase</fullName>
        <ecNumber evidence="2">3.1.3.-</ecNumber>
    </submittedName>
</protein>
<comment type="caution">
    <text evidence="2">The sequence shown here is derived from an EMBL/GenBank/DDBJ whole genome shotgun (WGS) entry which is preliminary data.</text>
</comment>
<dbReference type="InterPro" id="IPR023214">
    <property type="entry name" value="HAD_sf"/>
</dbReference>
<dbReference type="Pfam" id="PF00702">
    <property type="entry name" value="Hydrolase"/>
    <property type="match status" value="1"/>
</dbReference>
<dbReference type="InterPro" id="IPR006439">
    <property type="entry name" value="HAD-SF_hydro_IA"/>
</dbReference>
<evidence type="ECO:0000256" key="1">
    <source>
        <dbReference type="SAM" id="MobiDB-lite"/>
    </source>
</evidence>
<feature type="region of interest" description="Disordered" evidence="1">
    <location>
        <begin position="185"/>
        <end position="206"/>
    </location>
</feature>
<dbReference type="NCBIfam" id="TIGR01549">
    <property type="entry name" value="HAD-SF-IA-v1"/>
    <property type="match status" value="1"/>
</dbReference>
<dbReference type="PANTHER" id="PTHR47478:SF1">
    <property type="entry name" value="PYRIMIDINE 5'-NUCLEOTIDASE YJJG"/>
    <property type="match status" value="1"/>
</dbReference>
<organism evidence="2 3">
    <name type="scientific">Kitasatospora misakiensis</name>
    <dbReference type="NCBI Taxonomy" id="67330"/>
    <lineage>
        <taxon>Bacteria</taxon>
        <taxon>Bacillati</taxon>
        <taxon>Actinomycetota</taxon>
        <taxon>Actinomycetes</taxon>
        <taxon>Kitasatosporales</taxon>
        <taxon>Streptomycetaceae</taxon>
        <taxon>Kitasatospora</taxon>
    </lineage>
</organism>
<dbReference type="GO" id="GO:0016787">
    <property type="term" value="F:hydrolase activity"/>
    <property type="evidence" value="ECO:0007669"/>
    <property type="project" value="UniProtKB-KW"/>
</dbReference>
<dbReference type="Gene3D" id="3.40.50.1000">
    <property type="entry name" value="HAD superfamily/HAD-like"/>
    <property type="match status" value="1"/>
</dbReference>
<feature type="non-terminal residue" evidence="2">
    <location>
        <position position="206"/>
    </location>
</feature>
<dbReference type="InterPro" id="IPR036412">
    <property type="entry name" value="HAD-like_sf"/>
</dbReference>
<feature type="compositionally biased region" description="Pro residues" evidence="1">
    <location>
        <begin position="189"/>
        <end position="200"/>
    </location>
</feature>
<keyword evidence="3" id="KW-1185">Reference proteome</keyword>
<dbReference type="PRINTS" id="PR00413">
    <property type="entry name" value="HADHALOGNASE"/>
</dbReference>
<dbReference type="RefSeq" id="WP_380227135.1">
    <property type="nucleotide sequence ID" value="NZ_JBHSOF010000028.1"/>
</dbReference>
<proteinExistence type="predicted"/>
<accession>A0ABW0XA68</accession>
<evidence type="ECO:0000313" key="3">
    <source>
        <dbReference type="Proteomes" id="UP001595975"/>
    </source>
</evidence>
<gene>
    <name evidence="2" type="ORF">ACFP3U_20970</name>
</gene>
<dbReference type="SUPFAM" id="SSF56784">
    <property type="entry name" value="HAD-like"/>
    <property type="match status" value="1"/>
</dbReference>
<reference evidence="3" key="1">
    <citation type="journal article" date="2019" name="Int. J. Syst. Evol. Microbiol.">
        <title>The Global Catalogue of Microorganisms (GCM) 10K type strain sequencing project: providing services to taxonomists for standard genome sequencing and annotation.</title>
        <authorList>
            <consortium name="The Broad Institute Genomics Platform"/>
            <consortium name="The Broad Institute Genome Sequencing Center for Infectious Disease"/>
            <person name="Wu L."/>
            <person name="Ma J."/>
        </authorList>
    </citation>
    <scope>NUCLEOTIDE SEQUENCE [LARGE SCALE GENOMIC DNA]</scope>
    <source>
        <strain evidence="3">CGMCC 4.1437</strain>
    </source>
</reference>
<name>A0ABW0XA68_9ACTN</name>
<dbReference type="EMBL" id="JBHSOF010000028">
    <property type="protein sequence ID" value="MFC5665440.1"/>
    <property type="molecule type" value="Genomic_DNA"/>
</dbReference>
<dbReference type="PANTHER" id="PTHR47478">
    <property type="match status" value="1"/>
</dbReference>
<dbReference type="InterPro" id="IPR052550">
    <property type="entry name" value="Pyrimidine_5'-ntase_YjjG"/>
</dbReference>
<keyword evidence="2" id="KW-0378">Hydrolase</keyword>
<dbReference type="EC" id="3.1.3.-" evidence="2"/>
<evidence type="ECO:0000313" key="2">
    <source>
        <dbReference type="EMBL" id="MFC5665440.1"/>
    </source>
</evidence>
<sequence length="206" mass="21845">MRHRSPLLLIDLDHTLVERDGGPDAWTPAFCATHGLPPEAAPTVFTLLRADRSPTGFARIAAHYGLPHTGATLWANHVTQEAARTHLLPGVPEALATLRAAGWTIAVVTNGSTDIQRAKLTRTGLLPAVDAVCVSEEAGARKPDPAIFHLAATRLGRTLTPTDWMVGNNPATDLRGAHATGLRSIWITPSPPPPLPPSHPTPTHTG</sequence>
<dbReference type="Proteomes" id="UP001595975">
    <property type="component" value="Unassembled WGS sequence"/>
</dbReference>